<feature type="domain" description="Cadherin" evidence="2">
    <location>
        <begin position="1"/>
        <end position="51"/>
    </location>
</feature>
<dbReference type="GO" id="GO:0005509">
    <property type="term" value="F:calcium ion binding"/>
    <property type="evidence" value="ECO:0007669"/>
    <property type="project" value="UniProtKB-UniRule"/>
</dbReference>
<feature type="non-terminal residue" evidence="3">
    <location>
        <position position="56"/>
    </location>
</feature>
<protein>
    <recommendedName>
        <fullName evidence="2">Cadherin domain-containing protein</fullName>
    </recommendedName>
</protein>
<dbReference type="SUPFAM" id="SSF49313">
    <property type="entry name" value="Cadherin-like"/>
    <property type="match status" value="1"/>
</dbReference>
<dbReference type="InterPro" id="IPR015919">
    <property type="entry name" value="Cadherin-like_sf"/>
</dbReference>
<dbReference type="Gene3D" id="2.60.40.60">
    <property type="entry name" value="Cadherins"/>
    <property type="match status" value="1"/>
</dbReference>
<reference evidence="3 4" key="1">
    <citation type="submission" date="2024-11" db="EMBL/GenBank/DDBJ databases">
        <title>Chromosome-level genome assembly of the freshwater bivalve Anodonta woodiana.</title>
        <authorList>
            <person name="Chen X."/>
        </authorList>
    </citation>
    <scope>NUCLEOTIDE SEQUENCE [LARGE SCALE GENOMIC DNA]</scope>
    <source>
        <strain evidence="3">MN2024</strain>
        <tissue evidence="3">Gills</tissue>
    </source>
</reference>
<accession>A0ABD3WYL0</accession>
<dbReference type="InterPro" id="IPR002126">
    <property type="entry name" value="Cadherin-like_dom"/>
</dbReference>
<comment type="caution">
    <text evidence="3">The sequence shown here is derived from an EMBL/GenBank/DDBJ whole genome shotgun (WGS) entry which is preliminary data.</text>
</comment>
<gene>
    <name evidence="3" type="ORF">ACJMK2_030706</name>
</gene>
<sequence length="56" mass="6191">VIYTNATVVYQPNQEIVQLVVIAEDRGTPSLSGVVAVHIQITSVNKYPPEFDKGEY</sequence>
<keyword evidence="1" id="KW-0106">Calcium</keyword>
<organism evidence="3 4">
    <name type="scientific">Sinanodonta woodiana</name>
    <name type="common">Chinese pond mussel</name>
    <name type="synonym">Anodonta woodiana</name>
    <dbReference type="NCBI Taxonomy" id="1069815"/>
    <lineage>
        <taxon>Eukaryota</taxon>
        <taxon>Metazoa</taxon>
        <taxon>Spiralia</taxon>
        <taxon>Lophotrochozoa</taxon>
        <taxon>Mollusca</taxon>
        <taxon>Bivalvia</taxon>
        <taxon>Autobranchia</taxon>
        <taxon>Heteroconchia</taxon>
        <taxon>Palaeoheterodonta</taxon>
        <taxon>Unionida</taxon>
        <taxon>Unionoidea</taxon>
        <taxon>Unionidae</taxon>
        <taxon>Unioninae</taxon>
        <taxon>Sinanodonta</taxon>
    </lineage>
</organism>
<feature type="non-terminal residue" evidence="3">
    <location>
        <position position="1"/>
    </location>
</feature>
<keyword evidence="4" id="KW-1185">Reference proteome</keyword>
<dbReference type="Proteomes" id="UP001634394">
    <property type="component" value="Unassembled WGS sequence"/>
</dbReference>
<dbReference type="EMBL" id="JBJQND010000004">
    <property type="protein sequence ID" value="KAL3878343.1"/>
    <property type="molecule type" value="Genomic_DNA"/>
</dbReference>
<dbReference type="PROSITE" id="PS50268">
    <property type="entry name" value="CADHERIN_2"/>
    <property type="match status" value="1"/>
</dbReference>
<name>A0ABD3WYL0_SINWO</name>
<proteinExistence type="predicted"/>
<evidence type="ECO:0000259" key="2">
    <source>
        <dbReference type="PROSITE" id="PS50268"/>
    </source>
</evidence>
<evidence type="ECO:0000256" key="1">
    <source>
        <dbReference type="PROSITE-ProRule" id="PRU00043"/>
    </source>
</evidence>
<evidence type="ECO:0000313" key="4">
    <source>
        <dbReference type="Proteomes" id="UP001634394"/>
    </source>
</evidence>
<dbReference type="AlphaFoldDB" id="A0ABD3WYL0"/>
<evidence type="ECO:0000313" key="3">
    <source>
        <dbReference type="EMBL" id="KAL3878343.1"/>
    </source>
</evidence>
<dbReference type="CDD" id="cd11304">
    <property type="entry name" value="Cadherin_repeat"/>
    <property type="match status" value="1"/>
</dbReference>